<proteinExistence type="predicted"/>
<dbReference type="PROSITE" id="PS51257">
    <property type="entry name" value="PROKAR_LIPOPROTEIN"/>
    <property type="match status" value="1"/>
</dbReference>
<evidence type="ECO:0000313" key="3">
    <source>
        <dbReference type="EMBL" id="GAA3820167.1"/>
    </source>
</evidence>
<dbReference type="InterPro" id="IPR006059">
    <property type="entry name" value="SBP"/>
</dbReference>
<keyword evidence="4" id="KW-1185">Reference proteome</keyword>
<reference evidence="4" key="1">
    <citation type="journal article" date="2019" name="Int. J. Syst. Evol. Microbiol.">
        <title>The Global Catalogue of Microorganisms (GCM) 10K type strain sequencing project: providing services to taxonomists for standard genome sequencing and annotation.</title>
        <authorList>
            <consortium name="The Broad Institute Genomics Platform"/>
            <consortium name="The Broad Institute Genome Sequencing Center for Infectious Disease"/>
            <person name="Wu L."/>
            <person name="Ma J."/>
        </authorList>
    </citation>
    <scope>NUCLEOTIDE SEQUENCE [LARGE SCALE GENOMIC DNA]</scope>
    <source>
        <strain evidence="4">JCM 16953</strain>
    </source>
</reference>
<name>A0ABP7IJU1_9ACTN</name>
<evidence type="ECO:0000256" key="2">
    <source>
        <dbReference type="SAM" id="SignalP"/>
    </source>
</evidence>
<feature type="chain" id="PRO_5047359831" evidence="2">
    <location>
        <begin position="23"/>
        <end position="403"/>
    </location>
</feature>
<dbReference type="EMBL" id="BAABAH010000006">
    <property type="protein sequence ID" value="GAA3820167.1"/>
    <property type="molecule type" value="Genomic_DNA"/>
</dbReference>
<dbReference type="Gene3D" id="3.40.190.10">
    <property type="entry name" value="Periplasmic binding protein-like II"/>
    <property type="match status" value="2"/>
</dbReference>
<evidence type="ECO:0000313" key="4">
    <source>
        <dbReference type="Proteomes" id="UP001501821"/>
    </source>
</evidence>
<organism evidence="3 4">
    <name type="scientific">Nocardioides panacisoli</name>
    <dbReference type="NCBI Taxonomy" id="627624"/>
    <lineage>
        <taxon>Bacteria</taxon>
        <taxon>Bacillati</taxon>
        <taxon>Actinomycetota</taxon>
        <taxon>Actinomycetes</taxon>
        <taxon>Propionibacteriales</taxon>
        <taxon>Nocardioidaceae</taxon>
        <taxon>Nocardioides</taxon>
    </lineage>
</organism>
<dbReference type="PANTHER" id="PTHR30222">
    <property type="entry name" value="SPERMIDINE/PUTRESCINE-BINDING PERIPLASMIC PROTEIN"/>
    <property type="match status" value="1"/>
</dbReference>
<protein>
    <submittedName>
        <fullName evidence="3">ABC transporter substrate-binding protein</fullName>
    </submittedName>
</protein>
<dbReference type="SUPFAM" id="SSF53850">
    <property type="entry name" value="Periplasmic binding protein-like II"/>
    <property type="match status" value="1"/>
</dbReference>
<accession>A0ABP7IJU1</accession>
<keyword evidence="1 2" id="KW-0732">Signal</keyword>
<dbReference type="PANTHER" id="PTHR30222:SF18">
    <property type="entry name" value="BIFUNCTIONAL POLYHYDROXYBUTYRATE SYNTHASE _ ABC TRANSPORTER PERIPLASMIC BINDING PROTEIN-RELATED"/>
    <property type="match status" value="1"/>
</dbReference>
<comment type="caution">
    <text evidence="3">The sequence shown here is derived from an EMBL/GenBank/DDBJ whole genome shotgun (WGS) entry which is preliminary data.</text>
</comment>
<sequence length="403" mass="43719">MLMKVRSLSRIAAACAALTLAAACGTSSGDGGSDEPGAKGFTPPDVPMLQSLGDGEGEVDVLAWPGYAEDGSTDKSIDWVTPFEKETGCQVNVKYFGTSDEAVNLMKTGDYDVVSASGDASLRLIAAGDVAPVNTDLIPNYADVYDFLKDRDWNSVDGQMYGVPHGYGANLLMWRSDKVSPAPTSWSAVFDENSPYAGNITAYDSPIYIADAALYLMKTQPDLGIKNPYALDQDQLDAAVELLKTQRGQISEYWSNYLKEVQAFTTGDSVIGTTWQVIANVAQDQDVPVDVTLPEEGATGWSDTWMISSESKHPNCAYEWMNHIISPEANDAVAEYFGEAPSNAKACDIATKGFCDSYHAGDEDYASQIWYWTTPIPECLDGRTDVTCTDYGDWTQAWTEIKG</sequence>
<evidence type="ECO:0000256" key="1">
    <source>
        <dbReference type="ARBA" id="ARBA00022729"/>
    </source>
</evidence>
<dbReference type="Pfam" id="PF13416">
    <property type="entry name" value="SBP_bac_8"/>
    <property type="match status" value="1"/>
</dbReference>
<dbReference type="Proteomes" id="UP001501821">
    <property type="component" value="Unassembled WGS sequence"/>
</dbReference>
<feature type="signal peptide" evidence="2">
    <location>
        <begin position="1"/>
        <end position="22"/>
    </location>
</feature>
<dbReference type="CDD" id="cd13588">
    <property type="entry name" value="PBP2_polyamine_1"/>
    <property type="match status" value="1"/>
</dbReference>
<gene>
    <name evidence="3" type="ORF">GCM10022242_22340</name>
</gene>